<dbReference type="Proteomes" id="UP000305401">
    <property type="component" value="Unassembled WGS sequence"/>
</dbReference>
<evidence type="ECO:0000313" key="2">
    <source>
        <dbReference type="Proteomes" id="UP000305401"/>
    </source>
</evidence>
<keyword evidence="2" id="KW-1185">Reference proteome</keyword>
<sequence length="108" mass="11888">METINSYIPYLRGYDFTGKVPVIIDFYAAWCGPCKALSPIMEQLAEAYAGKIKVLKVDVDKNQALAAAANIRSIPTLFFIDINGNIERKVGGMPYNMLAQKAQSLIEG</sequence>
<accession>A0AC61S5Z5</accession>
<reference evidence="1" key="1">
    <citation type="submission" date="2019-04" db="EMBL/GenBank/DDBJ databases">
        <title>Microbes associate with the intestines of laboratory mice.</title>
        <authorList>
            <person name="Navarre W."/>
            <person name="Wong E."/>
            <person name="Huang K.C."/>
            <person name="Tropini C."/>
            <person name="Ng K."/>
            <person name="Yu B."/>
        </authorList>
    </citation>
    <scope>NUCLEOTIDE SEQUENCE</scope>
    <source>
        <strain evidence="1">NM86_A22</strain>
    </source>
</reference>
<organism evidence="1 2">
    <name type="scientific">Muribaculum caecicola</name>
    <dbReference type="NCBI Taxonomy" id="3038144"/>
    <lineage>
        <taxon>Bacteria</taxon>
        <taxon>Pseudomonadati</taxon>
        <taxon>Bacteroidota</taxon>
        <taxon>Bacteroidia</taxon>
        <taxon>Bacteroidales</taxon>
        <taxon>Muribaculaceae</taxon>
        <taxon>Muribaculum</taxon>
    </lineage>
</organism>
<evidence type="ECO:0000313" key="1">
    <source>
        <dbReference type="EMBL" id="THG52914.1"/>
    </source>
</evidence>
<protein>
    <submittedName>
        <fullName evidence="1">Thioredoxin</fullName>
    </submittedName>
</protein>
<dbReference type="EMBL" id="SSTG01000040">
    <property type="protein sequence ID" value="THG52914.1"/>
    <property type="molecule type" value="Genomic_DNA"/>
</dbReference>
<gene>
    <name evidence="1" type="primary">trxA</name>
    <name evidence="1" type="ORF">E5990_04770</name>
</gene>
<proteinExistence type="predicted"/>
<comment type="caution">
    <text evidence="1">The sequence shown here is derived from an EMBL/GenBank/DDBJ whole genome shotgun (WGS) entry which is preliminary data.</text>
</comment>
<name>A0AC61S5Z5_9BACT</name>